<dbReference type="PANTHER" id="PTHR43537:SF24">
    <property type="entry name" value="GLUCONATE OPERON TRANSCRIPTIONAL REPRESSOR"/>
    <property type="match status" value="1"/>
</dbReference>
<keyword evidence="3" id="KW-0804">Transcription</keyword>
<reference evidence="5 6" key="1">
    <citation type="submission" date="2020-04" db="EMBL/GenBank/DDBJ databases">
        <title>Gordonia sp. nov. TBRC 11910.</title>
        <authorList>
            <person name="Suriyachadkun C."/>
        </authorList>
    </citation>
    <scope>NUCLEOTIDE SEQUENCE [LARGE SCALE GENOMIC DNA]</scope>
    <source>
        <strain evidence="5 6">TBRC 11910</strain>
    </source>
</reference>
<dbReference type="Gene3D" id="1.20.120.530">
    <property type="entry name" value="GntR ligand-binding domain-like"/>
    <property type="match status" value="1"/>
</dbReference>
<dbReference type="AlphaFoldDB" id="A0A848L5S4"/>
<dbReference type="Proteomes" id="UP000550729">
    <property type="component" value="Unassembled WGS sequence"/>
</dbReference>
<dbReference type="InterPro" id="IPR008920">
    <property type="entry name" value="TF_FadR/GntR_C"/>
</dbReference>
<dbReference type="InterPro" id="IPR000524">
    <property type="entry name" value="Tscrpt_reg_HTH_GntR"/>
</dbReference>
<dbReference type="SUPFAM" id="SSF48008">
    <property type="entry name" value="GntR ligand-binding domain-like"/>
    <property type="match status" value="1"/>
</dbReference>
<evidence type="ECO:0000259" key="4">
    <source>
        <dbReference type="PROSITE" id="PS50949"/>
    </source>
</evidence>
<dbReference type="Pfam" id="PF00392">
    <property type="entry name" value="GntR"/>
    <property type="match status" value="1"/>
</dbReference>
<dbReference type="SUPFAM" id="SSF46785">
    <property type="entry name" value="Winged helix' DNA-binding domain"/>
    <property type="match status" value="1"/>
</dbReference>
<comment type="caution">
    <text evidence="5">The sequence shown here is derived from an EMBL/GenBank/DDBJ whole genome shotgun (WGS) entry which is preliminary data.</text>
</comment>
<dbReference type="InterPro" id="IPR011711">
    <property type="entry name" value="GntR_C"/>
</dbReference>
<dbReference type="SMART" id="SM00345">
    <property type="entry name" value="HTH_GNTR"/>
    <property type="match status" value="1"/>
</dbReference>
<evidence type="ECO:0000313" key="6">
    <source>
        <dbReference type="Proteomes" id="UP000550729"/>
    </source>
</evidence>
<proteinExistence type="predicted"/>
<evidence type="ECO:0000313" key="5">
    <source>
        <dbReference type="EMBL" id="NMO04003.1"/>
    </source>
</evidence>
<dbReference type="EMBL" id="JABBNB010000029">
    <property type="protein sequence ID" value="NMO04003.1"/>
    <property type="molecule type" value="Genomic_DNA"/>
</dbReference>
<dbReference type="GO" id="GO:0003677">
    <property type="term" value="F:DNA binding"/>
    <property type="evidence" value="ECO:0007669"/>
    <property type="project" value="UniProtKB-KW"/>
</dbReference>
<dbReference type="Gene3D" id="1.10.10.10">
    <property type="entry name" value="Winged helix-like DNA-binding domain superfamily/Winged helix DNA-binding domain"/>
    <property type="match status" value="1"/>
</dbReference>
<dbReference type="CDD" id="cd07377">
    <property type="entry name" value="WHTH_GntR"/>
    <property type="match status" value="1"/>
</dbReference>
<dbReference type="InterPro" id="IPR036388">
    <property type="entry name" value="WH-like_DNA-bd_sf"/>
</dbReference>
<dbReference type="PANTHER" id="PTHR43537">
    <property type="entry name" value="TRANSCRIPTIONAL REGULATOR, GNTR FAMILY"/>
    <property type="match status" value="1"/>
</dbReference>
<evidence type="ECO:0000256" key="1">
    <source>
        <dbReference type="ARBA" id="ARBA00023015"/>
    </source>
</evidence>
<dbReference type="RefSeq" id="WP_170196500.1">
    <property type="nucleotide sequence ID" value="NZ_JABBNB010000029.1"/>
</dbReference>
<keyword evidence="2" id="KW-0238">DNA-binding</keyword>
<gene>
    <name evidence="5" type="ORF">HH308_22570</name>
</gene>
<name>A0A848L5S4_9ACTN</name>
<organism evidence="5 6">
    <name type="scientific">Gordonia asplenii</name>
    <dbReference type="NCBI Taxonomy" id="2725283"/>
    <lineage>
        <taxon>Bacteria</taxon>
        <taxon>Bacillati</taxon>
        <taxon>Actinomycetota</taxon>
        <taxon>Actinomycetes</taxon>
        <taxon>Mycobacteriales</taxon>
        <taxon>Gordoniaceae</taxon>
        <taxon>Gordonia</taxon>
    </lineage>
</organism>
<dbReference type="Pfam" id="PF07729">
    <property type="entry name" value="FCD"/>
    <property type="match status" value="1"/>
</dbReference>
<protein>
    <submittedName>
        <fullName evidence="5">GntR family transcriptional regulator</fullName>
    </submittedName>
</protein>
<accession>A0A848L5S4</accession>
<dbReference type="GO" id="GO:0003700">
    <property type="term" value="F:DNA-binding transcription factor activity"/>
    <property type="evidence" value="ECO:0007669"/>
    <property type="project" value="InterPro"/>
</dbReference>
<sequence>MTAAPDSRVKLPTSLKMAAMLEIREMIFSGELRPGDKIDQDDVAERLGVSRLPVREAVIALDVEGVVELAPRRGAFVAALSRDDVRDHYGILGAVSGLAAARAAARMTDEERTRMLDAVERMDCAEDAAARERLNFQFHRVINLASGSRRLMSEIKALGAFAPIGFYESHDHWHDTANRDHEAMAAAVSSGDEAGARSTTEEHFVRAGDRAVAMLSERGFWR</sequence>
<keyword evidence="1" id="KW-0805">Transcription regulation</keyword>
<evidence type="ECO:0000256" key="3">
    <source>
        <dbReference type="ARBA" id="ARBA00023163"/>
    </source>
</evidence>
<dbReference type="SMART" id="SM00895">
    <property type="entry name" value="FCD"/>
    <property type="match status" value="1"/>
</dbReference>
<feature type="domain" description="HTH gntR-type" evidence="4">
    <location>
        <begin position="13"/>
        <end position="80"/>
    </location>
</feature>
<dbReference type="PROSITE" id="PS50949">
    <property type="entry name" value="HTH_GNTR"/>
    <property type="match status" value="1"/>
</dbReference>
<evidence type="ECO:0000256" key="2">
    <source>
        <dbReference type="ARBA" id="ARBA00023125"/>
    </source>
</evidence>
<keyword evidence="6" id="KW-1185">Reference proteome</keyword>
<dbReference type="InterPro" id="IPR036390">
    <property type="entry name" value="WH_DNA-bd_sf"/>
</dbReference>